<accession>A0AA39E564</accession>
<reference evidence="4 5" key="1">
    <citation type="journal article" date="2023" name="BMC Biotechnol.">
        <title>Vitis rotundifolia cv Carlos genome sequencing.</title>
        <authorList>
            <person name="Huff M."/>
            <person name="Hulse-Kemp A."/>
            <person name="Scheffler B."/>
            <person name="Youngblood R."/>
            <person name="Simpson S."/>
            <person name="Babiker E."/>
            <person name="Staton M."/>
        </authorList>
    </citation>
    <scope>NUCLEOTIDE SEQUENCE [LARGE SCALE GENOMIC DNA]</scope>
    <source>
        <tissue evidence="4">Leaf</tissue>
    </source>
</reference>
<dbReference type="PANTHER" id="PTHR11439">
    <property type="entry name" value="GAG-POL-RELATED RETROTRANSPOSON"/>
    <property type="match status" value="1"/>
</dbReference>
<evidence type="ECO:0000259" key="3">
    <source>
        <dbReference type="PROSITE" id="PS50994"/>
    </source>
</evidence>
<dbReference type="EMBL" id="JARBHA010000001">
    <property type="protein sequence ID" value="KAJ9708908.1"/>
    <property type="molecule type" value="Genomic_DNA"/>
</dbReference>
<dbReference type="Pfam" id="PF07727">
    <property type="entry name" value="RVT_2"/>
    <property type="match status" value="1"/>
</dbReference>
<feature type="domain" description="Integrase catalytic" evidence="3">
    <location>
        <begin position="484"/>
        <end position="650"/>
    </location>
</feature>
<dbReference type="PROSITE" id="PS50994">
    <property type="entry name" value="INTEGRASE"/>
    <property type="match status" value="1"/>
</dbReference>
<dbReference type="Gene3D" id="3.30.420.10">
    <property type="entry name" value="Ribonuclease H-like superfamily/Ribonuclease H"/>
    <property type="match status" value="1"/>
</dbReference>
<dbReference type="Pfam" id="PF00665">
    <property type="entry name" value="rve"/>
    <property type="match status" value="1"/>
</dbReference>
<dbReference type="InterPro" id="IPR036397">
    <property type="entry name" value="RNaseH_sf"/>
</dbReference>
<dbReference type="InterPro" id="IPR054722">
    <property type="entry name" value="PolX-like_BBD"/>
</dbReference>
<dbReference type="Pfam" id="PF25597">
    <property type="entry name" value="SH3_retrovirus"/>
    <property type="match status" value="1"/>
</dbReference>
<dbReference type="CDD" id="cd09272">
    <property type="entry name" value="RNase_HI_RT_Ty1"/>
    <property type="match status" value="1"/>
</dbReference>
<protein>
    <recommendedName>
        <fullName evidence="3">Integrase catalytic domain-containing protein</fullName>
    </recommendedName>
</protein>
<dbReference type="Proteomes" id="UP001168098">
    <property type="component" value="Unassembled WGS sequence"/>
</dbReference>
<evidence type="ECO:0000256" key="2">
    <source>
        <dbReference type="SAM" id="MobiDB-lite"/>
    </source>
</evidence>
<keyword evidence="1" id="KW-0645">Protease</keyword>
<dbReference type="SUPFAM" id="SSF56672">
    <property type="entry name" value="DNA/RNA polymerases"/>
    <property type="match status" value="1"/>
</dbReference>
<feature type="compositionally biased region" description="Low complexity" evidence="2">
    <location>
        <begin position="210"/>
        <end position="226"/>
    </location>
</feature>
<keyword evidence="5" id="KW-1185">Reference proteome</keyword>
<gene>
    <name evidence="4" type="ORF">PVL29_000753</name>
</gene>
<keyword evidence="1" id="KW-0064">Aspartyl protease</keyword>
<dbReference type="InterPro" id="IPR001584">
    <property type="entry name" value="Integrase_cat-core"/>
</dbReference>
<dbReference type="Pfam" id="PF22936">
    <property type="entry name" value="Pol_BBD"/>
    <property type="match status" value="1"/>
</dbReference>
<dbReference type="FunFam" id="3.30.420.10:FF:000440">
    <property type="match status" value="1"/>
</dbReference>
<feature type="region of interest" description="Disordered" evidence="2">
    <location>
        <begin position="209"/>
        <end position="239"/>
    </location>
</feature>
<dbReference type="InterPro" id="IPR057670">
    <property type="entry name" value="SH3_retrovirus"/>
</dbReference>
<dbReference type="InterPro" id="IPR043502">
    <property type="entry name" value="DNA/RNA_pol_sf"/>
</dbReference>
<proteinExistence type="predicted"/>
<sequence>MATKTSIFSSVISGSPMITSEKLVGSDNYLSWSASVELWFMGQGYEDHLITQEADIPEVDRVQWRKIDAQLCSVLWQSVDPKILLHLWAYKTCFKFWTQAKGLYTNDIQRLYKVASAIVHISQQDLDLSTYIGQIASLKEEFLTVMPLTPDVGAQQTQLDKFFMVLTLIGLRPDLEPVRDQILGSSSVPSLDDVFARLLRISSTQTLPFDSTSDSSVLVSQTSSRGGRSGTRGKGQRPHCTYCNKLGHTRDRCYQLHGRPPRTAHVAQSSDSPLPQPPSSSASQASVASVAQPGNASACLTHTSSLGSWILDSGASDHLSGNKDLFSSITTTSALPNVTLANGSQTVAKGIGLALPLPSLPLTSVLYTPECPFNLISISKITRTLNCSITFSDKFVTLQDRSTGKTIGIGRESQGLYHLTSDSSPAVCISTDAPLLIHNRLGHPSLSKFQKMVPRFSTLSSLPCESCQLGKHTRVSFPKRLNNRAKSPFELVHTDVWGPCRTASTLGFQYFVTFIDDYSRCTWLFLMKNRAELFSIFQKFYAEIQTQFNISIRVLRSDNAREYFSAPFTSFMSHHGILHQSSCAHTPQQNGVAEHKNRHLVETARTILLHSNVPFRFWGDAVLTACYLINRMPSSVLHDQIPHSLLFPDQPLYFLPPRVFGCTCFVHILTPGQDKLSAKAMKCLFVGYSRLQKGYRCYSLETHRYFISADVTFFEDSPFFSTTSESLPVSEVLPIPIVSPPDAMPPRPLQVYHRRPRVVAPLPFAEAPADSLPIPSASPAPALPSPNDLPIAVRKGIRSTRNPHPIYSFLSYHRLSSSYSAFVSAISSVSLPKSTHEALSHPGWRQAMVDEMAALHSNGTWDLVVLPSGKSTVGCRWVYAVKVGPDGQVDRLKARLVAKGYTQVYGSDYGDTFSPVAKIASVRLLLSMAAICSWPLYQLDIKNAFLHGDLAEEVYMEQPPGFVAQGESGLVCRLRRSLYGLKQSPRAWFGRFSSVVQEFGMLRSTADHSVFYHHNSLGQCIYLVVYVDDIVITGSDQDGIQKLKQHLFTHFQTKDLGKLKYFLGIEIAQSSSGVVLSQRKYALDILEETGMLDCKPVDTPMDPNVKLVPGQGEPLGNPGRYRRLVGKLNYLTITRPDISFPVSVVSQFLQSPCDSHWDAVIRILRYIKSTPGQGVLYENRGHTQVVGYTDADWAGSPTDRRSTSGYCVFIGGNLISWKSKKQDVVARSSAEAEYRAMALATCELIWLRHLLRELRFGKDEQMKLICDNQAALHIASNPVFHERTKHIEVDCHFIREKIASGCVATSFVNSNDQLADIFTKSLRGPRIKYICNKLGAYDVYAPA</sequence>
<dbReference type="InterPro" id="IPR025724">
    <property type="entry name" value="GAG-pre-integrase_dom"/>
</dbReference>
<dbReference type="Pfam" id="PF13976">
    <property type="entry name" value="gag_pre-integrs"/>
    <property type="match status" value="1"/>
</dbReference>
<dbReference type="GO" id="GO:0004190">
    <property type="term" value="F:aspartic-type endopeptidase activity"/>
    <property type="evidence" value="ECO:0007669"/>
    <property type="project" value="UniProtKB-KW"/>
</dbReference>
<feature type="compositionally biased region" description="Low complexity" evidence="2">
    <location>
        <begin position="267"/>
        <end position="287"/>
    </location>
</feature>
<dbReference type="GO" id="GO:0015074">
    <property type="term" value="P:DNA integration"/>
    <property type="evidence" value="ECO:0007669"/>
    <property type="project" value="InterPro"/>
</dbReference>
<organism evidence="4 5">
    <name type="scientific">Vitis rotundifolia</name>
    <name type="common">Muscadine grape</name>
    <dbReference type="NCBI Taxonomy" id="103349"/>
    <lineage>
        <taxon>Eukaryota</taxon>
        <taxon>Viridiplantae</taxon>
        <taxon>Streptophyta</taxon>
        <taxon>Embryophyta</taxon>
        <taxon>Tracheophyta</taxon>
        <taxon>Spermatophyta</taxon>
        <taxon>Magnoliopsida</taxon>
        <taxon>eudicotyledons</taxon>
        <taxon>Gunneridae</taxon>
        <taxon>Pentapetalae</taxon>
        <taxon>rosids</taxon>
        <taxon>Vitales</taxon>
        <taxon>Vitaceae</taxon>
        <taxon>Viteae</taxon>
        <taxon>Vitis</taxon>
    </lineage>
</organism>
<feature type="region of interest" description="Disordered" evidence="2">
    <location>
        <begin position="254"/>
        <end position="287"/>
    </location>
</feature>
<dbReference type="PANTHER" id="PTHR11439:SF484">
    <property type="entry name" value="REVERSE TRANSCRIPTASE TY1_COPIA-TYPE DOMAIN-CONTAINING PROTEIN"/>
    <property type="match status" value="1"/>
</dbReference>
<evidence type="ECO:0000256" key="1">
    <source>
        <dbReference type="ARBA" id="ARBA00022750"/>
    </source>
</evidence>
<comment type="caution">
    <text evidence="4">The sequence shown here is derived from an EMBL/GenBank/DDBJ whole genome shotgun (WGS) entry which is preliminary data.</text>
</comment>
<evidence type="ECO:0000313" key="4">
    <source>
        <dbReference type="EMBL" id="KAJ9708908.1"/>
    </source>
</evidence>
<dbReference type="InterPro" id="IPR012337">
    <property type="entry name" value="RNaseH-like_sf"/>
</dbReference>
<dbReference type="GO" id="GO:0003676">
    <property type="term" value="F:nucleic acid binding"/>
    <property type="evidence" value="ECO:0007669"/>
    <property type="project" value="InterPro"/>
</dbReference>
<dbReference type="InterPro" id="IPR013103">
    <property type="entry name" value="RVT_2"/>
</dbReference>
<name>A0AA39E564_VITRO</name>
<dbReference type="SUPFAM" id="SSF53098">
    <property type="entry name" value="Ribonuclease H-like"/>
    <property type="match status" value="1"/>
</dbReference>
<keyword evidence="1" id="KW-0378">Hydrolase</keyword>
<evidence type="ECO:0000313" key="5">
    <source>
        <dbReference type="Proteomes" id="UP001168098"/>
    </source>
</evidence>